<keyword evidence="4 11" id="KW-0547">Nucleotide-binding</keyword>
<feature type="domain" description="Carbohydrate kinase FGGY C-terminal" evidence="14">
    <location>
        <begin position="282"/>
        <end position="470"/>
    </location>
</feature>
<evidence type="ECO:0000256" key="4">
    <source>
        <dbReference type="ARBA" id="ARBA00022741"/>
    </source>
</evidence>
<protein>
    <recommendedName>
        <fullName evidence="11">Glycerol kinase</fullName>
        <ecNumber evidence="11">2.7.1.30</ecNumber>
    </recommendedName>
    <alternativeName>
        <fullName evidence="11">ATP:glycerol 3-phosphotransferase</fullName>
    </alternativeName>
    <alternativeName>
        <fullName evidence="11">Glycerokinase</fullName>
        <shortName evidence="11">GK</shortName>
    </alternativeName>
</protein>
<dbReference type="PANTHER" id="PTHR10196">
    <property type="entry name" value="SUGAR KINASE"/>
    <property type="match status" value="1"/>
</dbReference>
<feature type="binding site" evidence="11">
    <location>
        <position position="103"/>
    </location>
    <ligand>
        <name>glycerol</name>
        <dbReference type="ChEBI" id="CHEBI:17754"/>
    </ligand>
</feature>
<feature type="binding site" evidence="11">
    <location>
        <position position="435"/>
    </location>
    <ligand>
        <name>ADP</name>
        <dbReference type="ChEBI" id="CHEBI:456216"/>
    </ligand>
</feature>
<dbReference type="GO" id="GO:0005829">
    <property type="term" value="C:cytosol"/>
    <property type="evidence" value="ECO:0007669"/>
    <property type="project" value="TreeGrafter"/>
</dbReference>
<comment type="pathway">
    <text evidence="1 11">Polyol metabolism; glycerol degradation via glycerol kinase pathway; sn-glycerol 3-phosphate from glycerol: step 1/1.</text>
</comment>
<evidence type="ECO:0000313" key="16">
    <source>
        <dbReference type="Proteomes" id="UP000051727"/>
    </source>
</evidence>
<feature type="binding site" evidence="11">
    <location>
        <position position="33"/>
    </location>
    <ligand>
        <name>ADP</name>
        <dbReference type="ChEBI" id="CHEBI:456216"/>
    </ligand>
</feature>
<dbReference type="UniPathway" id="UPA00618">
    <property type="reaction ID" value="UER00672"/>
</dbReference>
<evidence type="ECO:0000256" key="10">
    <source>
        <dbReference type="ARBA" id="ARBA00063665"/>
    </source>
</evidence>
<feature type="binding site" evidence="11">
    <location>
        <position position="104"/>
    </location>
    <ligand>
        <name>sn-glycerol 3-phosphate</name>
        <dbReference type="ChEBI" id="CHEBI:57597"/>
    </ligand>
</feature>
<dbReference type="Pfam" id="PF02782">
    <property type="entry name" value="FGGY_C"/>
    <property type="match status" value="1"/>
</dbReference>
<accession>A0A0R2FMB2</accession>
<dbReference type="SUPFAM" id="SSF53067">
    <property type="entry name" value="Actin-like ATPase domain"/>
    <property type="match status" value="2"/>
</dbReference>
<feature type="modified residue" description="Phosphohistidine; by HPr" evidence="11">
    <location>
        <position position="251"/>
    </location>
</feature>
<evidence type="ECO:0000256" key="11">
    <source>
        <dbReference type="HAMAP-Rule" id="MF_00186"/>
    </source>
</evidence>
<comment type="catalytic activity">
    <reaction evidence="8 11">
        <text>glycerol + ATP = sn-glycerol 3-phosphate + ADP + H(+)</text>
        <dbReference type="Rhea" id="RHEA:21644"/>
        <dbReference type="ChEBI" id="CHEBI:15378"/>
        <dbReference type="ChEBI" id="CHEBI:17754"/>
        <dbReference type="ChEBI" id="CHEBI:30616"/>
        <dbReference type="ChEBI" id="CHEBI:57597"/>
        <dbReference type="ChEBI" id="CHEBI:456216"/>
        <dbReference type="EC" id="2.7.1.30"/>
    </reaction>
</comment>
<dbReference type="AlphaFoldDB" id="A0A0R2FMB2"/>
<proteinExistence type="inferred from homology"/>
<feature type="binding site" evidence="11">
    <location>
        <position position="155"/>
    </location>
    <ligand>
        <name>sn-glycerol 3-phosphate</name>
        <dbReference type="ChEBI" id="CHEBI:57597"/>
    </ligand>
</feature>
<feature type="binding site" evidence="11">
    <location>
        <position position="431"/>
    </location>
    <ligand>
        <name>ATP</name>
        <dbReference type="ChEBI" id="CHEBI:30616"/>
    </ligand>
</feature>
<dbReference type="CDD" id="cd07786">
    <property type="entry name" value="FGGY_EcGK_like"/>
    <property type="match status" value="1"/>
</dbReference>
<evidence type="ECO:0000256" key="1">
    <source>
        <dbReference type="ARBA" id="ARBA00005190"/>
    </source>
</evidence>
<evidence type="ECO:0000256" key="5">
    <source>
        <dbReference type="ARBA" id="ARBA00022777"/>
    </source>
</evidence>
<comment type="similarity">
    <text evidence="2 11 12">Belongs to the FGGY kinase family.</text>
</comment>
<feature type="domain" description="Carbohydrate kinase FGGY N-terminal" evidence="13">
    <location>
        <begin position="25"/>
        <end position="272"/>
    </location>
</feature>
<keyword evidence="11" id="KW-0597">Phosphoprotein</keyword>
<feature type="binding site" evidence="11">
    <location>
        <position position="37"/>
    </location>
    <ligand>
        <name>ADP</name>
        <dbReference type="ChEBI" id="CHEBI:456216"/>
    </ligand>
</feature>
<feature type="binding site" evidence="11">
    <location>
        <position position="33"/>
    </location>
    <ligand>
        <name>ATP</name>
        <dbReference type="ChEBI" id="CHEBI:30616"/>
    </ligand>
</feature>
<dbReference type="GO" id="GO:0006072">
    <property type="term" value="P:glycerol-3-phosphate metabolic process"/>
    <property type="evidence" value="ECO:0007669"/>
    <property type="project" value="InterPro"/>
</dbReference>
<dbReference type="EMBL" id="JQAR01000020">
    <property type="protein sequence ID" value="KRN27493.1"/>
    <property type="molecule type" value="Genomic_DNA"/>
</dbReference>
<evidence type="ECO:0000259" key="14">
    <source>
        <dbReference type="Pfam" id="PF02782"/>
    </source>
</evidence>
<feature type="binding site" evidence="11">
    <location>
        <position position="287"/>
    </location>
    <ligand>
        <name>ATP</name>
        <dbReference type="ChEBI" id="CHEBI:30616"/>
    </ligand>
</feature>
<evidence type="ECO:0000256" key="2">
    <source>
        <dbReference type="ARBA" id="ARBA00009156"/>
    </source>
</evidence>
<dbReference type="HAMAP" id="MF_00186">
    <property type="entry name" value="Glycerol_kin"/>
    <property type="match status" value="1"/>
</dbReference>
<evidence type="ECO:0000256" key="7">
    <source>
        <dbReference type="ARBA" id="ARBA00022840"/>
    </source>
</evidence>
<feature type="binding site" evidence="11">
    <location>
        <position position="431"/>
    </location>
    <ligand>
        <name>ADP</name>
        <dbReference type="ChEBI" id="CHEBI:456216"/>
    </ligand>
</feature>
<feature type="binding site" evidence="11">
    <location>
        <position position="265"/>
    </location>
    <ligand>
        <name>sn-glycerol 3-phosphate</name>
        <dbReference type="ChEBI" id="CHEBI:57597"/>
    </ligand>
</feature>
<dbReference type="InterPro" id="IPR043129">
    <property type="entry name" value="ATPase_NBD"/>
</dbReference>
<comment type="activity regulation">
    <text evidence="11">Activated by phosphorylation and inhibited by fructose 1,6-bisphosphate (FBP).</text>
</comment>
<evidence type="ECO:0000256" key="6">
    <source>
        <dbReference type="ARBA" id="ARBA00022798"/>
    </source>
</evidence>
<comment type="caution">
    <text evidence="15">The sequence shown here is derived from an EMBL/GenBank/DDBJ whole genome shotgun (WGS) entry which is preliminary data.</text>
</comment>
<dbReference type="PROSITE" id="PS00933">
    <property type="entry name" value="FGGY_KINASES_1"/>
    <property type="match status" value="1"/>
</dbReference>
<dbReference type="PIRSF" id="PIRSF000538">
    <property type="entry name" value="GlpK"/>
    <property type="match status" value="1"/>
</dbReference>
<evidence type="ECO:0000256" key="8">
    <source>
        <dbReference type="ARBA" id="ARBA00052101"/>
    </source>
</evidence>
<dbReference type="InterPro" id="IPR000577">
    <property type="entry name" value="Carb_kinase_FGGY"/>
</dbReference>
<comment type="subunit">
    <text evidence="10 11">Homotetramer and homodimer (in equilibrium).</text>
</comment>
<feature type="binding site" evidence="11">
    <location>
        <position position="35"/>
    </location>
    <ligand>
        <name>ATP</name>
        <dbReference type="ChEBI" id="CHEBI:30616"/>
    </ligand>
</feature>
<organism evidence="15 16">
    <name type="scientific">Liquorilactobacillus mali</name>
    <dbReference type="NCBI Taxonomy" id="1618"/>
    <lineage>
        <taxon>Bacteria</taxon>
        <taxon>Bacillati</taxon>
        <taxon>Bacillota</taxon>
        <taxon>Bacilli</taxon>
        <taxon>Lactobacillales</taxon>
        <taxon>Lactobacillaceae</taxon>
        <taxon>Liquorilactobacillus</taxon>
    </lineage>
</organism>
<dbReference type="NCBIfam" id="NF000756">
    <property type="entry name" value="PRK00047.1"/>
    <property type="match status" value="1"/>
</dbReference>
<dbReference type="PANTHER" id="PTHR10196:SF69">
    <property type="entry name" value="GLYCEROL KINASE"/>
    <property type="match status" value="1"/>
</dbReference>
<dbReference type="FunFam" id="3.30.420.40:FF:000007">
    <property type="entry name" value="Glycerol kinase"/>
    <property type="match status" value="1"/>
</dbReference>
<evidence type="ECO:0000256" key="12">
    <source>
        <dbReference type="RuleBase" id="RU003733"/>
    </source>
</evidence>
<feature type="binding site" evidence="11">
    <location>
        <position position="334"/>
    </location>
    <ligand>
        <name>ATP</name>
        <dbReference type="ChEBI" id="CHEBI:30616"/>
    </ligand>
</feature>
<keyword evidence="7 11" id="KW-0067">ATP-binding</keyword>
<feature type="binding site" evidence="11">
    <location>
        <position position="33"/>
    </location>
    <ligand>
        <name>sn-glycerol 3-phosphate</name>
        <dbReference type="ChEBI" id="CHEBI:57597"/>
    </ligand>
</feature>
<feature type="binding site" evidence="11">
    <location>
        <position position="34"/>
    </location>
    <ligand>
        <name>ATP</name>
        <dbReference type="ChEBI" id="CHEBI:30616"/>
    </ligand>
</feature>
<feature type="binding site" evidence="11">
    <location>
        <position position="155"/>
    </location>
    <ligand>
        <name>glycerol</name>
        <dbReference type="ChEBI" id="CHEBI:17754"/>
    </ligand>
</feature>
<feature type="binding site" evidence="11">
    <location>
        <position position="103"/>
    </location>
    <ligand>
        <name>sn-glycerol 3-phosphate</name>
        <dbReference type="ChEBI" id="CHEBI:57597"/>
    </ligand>
</feature>
<dbReference type="PROSITE" id="PS00445">
    <property type="entry name" value="FGGY_KINASES_2"/>
    <property type="match status" value="1"/>
</dbReference>
<dbReference type="EC" id="2.7.1.30" evidence="11"/>
<feature type="binding site" evidence="11">
    <location>
        <position position="104"/>
    </location>
    <ligand>
        <name>glycerol</name>
        <dbReference type="ChEBI" id="CHEBI:17754"/>
    </ligand>
</feature>
<reference evidence="15 16" key="1">
    <citation type="journal article" date="2015" name="Genome Announc.">
        <title>Expanding the biotechnology potential of lactobacilli through comparative genomics of 213 strains and associated genera.</title>
        <authorList>
            <person name="Sun Z."/>
            <person name="Harris H.M."/>
            <person name="McCann A."/>
            <person name="Guo C."/>
            <person name="Argimon S."/>
            <person name="Zhang W."/>
            <person name="Yang X."/>
            <person name="Jeffery I.B."/>
            <person name="Cooney J.C."/>
            <person name="Kagawa T.F."/>
            <person name="Liu W."/>
            <person name="Song Y."/>
            <person name="Salvetti E."/>
            <person name="Wrobel A."/>
            <person name="Rasinkangas P."/>
            <person name="Parkhill J."/>
            <person name="Rea M.C."/>
            <person name="O'Sullivan O."/>
            <person name="Ritari J."/>
            <person name="Douillard F.P."/>
            <person name="Paul Ross R."/>
            <person name="Yang R."/>
            <person name="Briner A.E."/>
            <person name="Felis G.E."/>
            <person name="de Vos W.M."/>
            <person name="Barrangou R."/>
            <person name="Klaenhammer T.R."/>
            <person name="Caufield P.W."/>
            <person name="Cui Y."/>
            <person name="Zhang H."/>
            <person name="O'Toole P.W."/>
        </authorList>
    </citation>
    <scope>NUCLEOTIDE SEQUENCE [LARGE SCALE GENOMIC DNA]</scope>
    <source>
        <strain evidence="15 16">ATCC 27304</strain>
    </source>
</reference>
<name>A0A0R2FMB2_9LACO</name>
<dbReference type="Proteomes" id="UP000051727">
    <property type="component" value="Unassembled WGS sequence"/>
</dbReference>
<dbReference type="InterPro" id="IPR018485">
    <property type="entry name" value="FGGY_C"/>
</dbReference>
<dbReference type="GO" id="GO:0004370">
    <property type="term" value="F:glycerol kinase activity"/>
    <property type="evidence" value="ECO:0007669"/>
    <property type="project" value="UniProtKB-UniRule"/>
</dbReference>
<dbReference type="Gene3D" id="3.30.420.40">
    <property type="match status" value="2"/>
</dbReference>
<comment type="function">
    <text evidence="9 11">Key enzyme in the regulation of glycerol uptake and metabolism. Catalyzes the phosphorylation of glycerol to yield sn-glycerol 3-phosphate.</text>
</comment>
<dbReference type="FunFam" id="3.30.420.40:FF:000008">
    <property type="entry name" value="Glycerol kinase"/>
    <property type="match status" value="1"/>
</dbReference>
<feature type="binding site" evidence="11">
    <location>
        <position position="330"/>
    </location>
    <ligand>
        <name>ATP</name>
        <dbReference type="ChEBI" id="CHEBI:30616"/>
    </ligand>
</feature>
<dbReference type="GO" id="GO:0019563">
    <property type="term" value="P:glycerol catabolic process"/>
    <property type="evidence" value="ECO:0007669"/>
    <property type="project" value="UniProtKB-UniRule"/>
</dbReference>
<feature type="binding site" evidence="11">
    <location>
        <position position="287"/>
    </location>
    <ligand>
        <name>ADP</name>
        <dbReference type="ChEBI" id="CHEBI:456216"/>
    </ligand>
</feature>
<evidence type="ECO:0000313" key="15">
    <source>
        <dbReference type="EMBL" id="KRN27493.1"/>
    </source>
</evidence>
<evidence type="ECO:0000256" key="9">
    <source>
        <dbReference type="ARBA" id="ARBA00054633"/>
    </source>
</evidence>
<dbReference type="InterPro" id="IPR005999">
    <property type="entry name" value="Glycerol_kin"/>
</dbReference>
<dbReference type="PATRIC" id="fig|1618.3.peg.952"/>
<comment type="PTM">
    <text evidence="11">The phosphoenolpyruvate-dependent sugar phosphotransferase system (PTS), including enzyme I, and histidine-containing protein (HPr) are required for the phosphorylation, which leads to the activation of the enzyme.</text>
</comment>
<feature type="binding site" evidence="11">
    <location>
        <position position="266"/>
    </location>
    <ligand>
        <name>glycerol</name>
        <dbReference type="ChEBI" id="CHEBI:17754"/>
    </ligand>
</feature>
<sequence>MLMVYDNFIESAIKKWRLDKMTENYILTIDEGTTSTRALIIDHNGKIVADAQREFPQYFPNPGWVEHNANEIWNAVLSTIANAFINSGIQPKQIKAVGITNQRETTVVWDKQTGLPIYNAIVWQSRQTNEIAQDLKNKKYAKMIHEKTGLVIDPYFSATKVRWILDHVEGAQERAEKGELLFGTIDTWIAWKLSGGEIHVTDYSNASRTMLFNIHDLKWDKDILQLLNIPEVMLPEVKSNSEVYGKTANYHFYGSSVPIAGMAGDQQSALFGQLALESGMVKNTYGTGSFIVMNTGTEPIMSANNLLTTIAYGIDGKVNYALEGSVFVSGSAIQWLRDSMQLVDSAPDSEKAALESESQDEVYVVPAFTGLGAPYWDSEARGSVFGITRGTTRKDFIKAVLQSLAYQSKDVVDTMYEDTKIKIPVLRVDGGASNNNYLMQFQSDILNVPIERAANVETTAMGAAFLAGLAVGFWGGVDELKQIFSVGKKFEPNMDEERRNDLYTGWKHAVKATMEFKYNKRQK</sequence>
<gene>
    <name evidence="11" type="primary">glpK</name>
    <name evidence="15" type="ORF">IV36_GL000942</name>
</gene>
<keyword evidence="5 11" id="KW-0418">Kinase</keyword>
<dbReference type="STRING" id="1618.IV36_GL000942"/>
<keyword evidence="3 11" id="KW-0808">Transferase</keyword>
<dbReference type="InterPro" id="IPR018483">
    <property type="entry name" value="Carb_kinase_FGGY_CS"/>
</dbReference>
<evidence type="ECO:0000259" key="13">
    <source>
        <dbReference type="Pfam" id="PF00370"/>
    </source>
</evidence>
<dbReference type="Pfam" id="PF00370">
    <property type="entry name" value="FGGY_N"/>
    <property type="match status" value="1"/>
</dbReference>
<dbReference type="GO" id="GO:0005524">
    <property type="term" value="F:ATP binding"/>
    <property type="evidence" value="ECO:0007669"/>
    <property type="project" value="UniProtKB-UniRule"/>
</dbReference>
<dbReference type="InterPro" id="IPR018484">
    <property type="entry name" value="FGGY_N"/>
</dbReference>
<keyword evidence="6 11" id="KW-0319">Glycerol metabolism</keyword>
<feature type="binding site" evidence="11">
    <location>
        <position position="330"/>
    </location>
    <ligand>
        <name>ADP</name>
        <dbReference type="ChEBI" id="CHEBI:456216"/>
    </ligand>
</feature>
<evidence type="ECO:0000256" key="3">
    <source>
        <dbReference type="ARBA" id="ARBA00022679"/>
    </source>
</evidence>
<dbReference type="NCBIfam" id="TIGR01311">
    <property type="entry name" value="glycerol_kin"/>
    <property type="match status" value="1"/>
</dbReference>
<feature type="binding site" evidence="11">
    <location>
        <position position="265"/>
    </location>
    <ligand>
        <name>glycerol</name>
        <dbReference type="ChEBI" id="CHEBI:17754"/>
    </ligand>
</feature>